<dbReference type="EMBL" id="JBHRUV010000031">
    <property type="protein sequence ID" value="MFC3266149.1"/>
    <property type="molecule type" value="Genomic_DNA"/>
</dbReference>
<sequence length="72" mass="8167">MGTVVQFRPRRRPEPIVTAEDDDSIDLITALDVAIRDLRDIAGMCERPEAREQAHACLTMLERAYAEVALVW</sequence>
<keyword evidence="2" id="KW-1185">Reference proteome</keyword>
<name>A0ABV7LEU6_9HYPH</name>
<organism evidence="1 2">
    <name type="scientific">Camelimonas abortus</name>
    <dbReference type="NCBI Taxonomy" id="1017184"/>
    <lineage>
        <taxon>Bacteria</taxon>
        <taxon>Pseudomonadati</taxon>
        <taxon>Pseudomonadota</taxon>
        <taxon>Alphaproteobacteria</taxon>
        <taxon>Hyphomicrobiales</taxon>
        <taxon>Chelatococcaceae</taxon>
        <taxon>Camelimonas</taxon>
    </lineage>
</organism>
<reference evidence="2" key="1">
    <citation type="journal article" date="2019" name="Int. J. Syst. Evol. Microbiol.">
        <title>The Global Catalogue of Microorganisms (GCM) 10K type strain sequencing project: providing services to taxonomists for standard genome sequencing and annotation.</title>
        <authorList>
            <consortium name="The Broad Institute Genomics Platform"/>
            <consortium name="The Broad Institute Genome Sequencing Center for Infectious Disease"/>
            <person name="Wu L."/>
            <person name="Ma J."/>
        </authorList>
    </citation>
    <scope>NUCLEOTIDE SEQUENCE [LARGE SCALE GENOMIC DNA]</scope>
    <source>
        <strain evidence="2">CCM 7941</strain>
    </source>
</reference>
<gene>
    <name evidence="1" type="ORF">ACFOEX_07265</name>
</gene>
<evidence type="ECO:0000313" key="2">
    <source>
        <dbReference type="Proteomes" id="UP001595536"/>
    </source>
</evidence>
<dbReference type="Proteomes" id="UP001595536">
    <property type="component" value="Unassembled WGS sequence"/>
</dbReference>
<protein>
    <submittedName>
        <fullName evidence="1">Uncharacterized protein</fullName>
    </submittedName>
</protein>
<comment type="caution">
    <text evidence="1">The sequence shown here is derived from an EMBL/GenBank/DDBJ whole genome shotgun (WGS) entry which is preliminary data.</text>
</comment>
<accession>A0ABV7LEU6</accession>
<proteinExistence type="predicted"/>
<evidence type="ECO:0000313" key="1">
    <source>
        <dbReference type="EMBL" id="MFC3266149.1"/>
    </source>
</evidence>
<dbReference type="RefSeq" id="WP_376830740.1">
    <property type="nucleotide sequence ID" value="NZ_JBHLWR010000006.1"/>
</dbReference>